<accession>A0A177F1T5</accession>
<dbReference type="GeneID" id="34602694"/>
<comment type="caution">
    <text evidence="1">The sequence shown here is derived from an EMBL/GenBank/DDBJ whole genome shotgun (WGS) entry which is preliminary data.</text>
</comment>
<evidence type="ECO:0000313" key="2">
    <source>
        <dbReference type="Proteomes" id="UP000077002"/>
    </source>
</evidence>
<keyword evidence="2" id="KW-1185">Reference proteome</keyword>
<evidence type="ECO:0000313" key="1">
    <source>
        <dbReference type="EMBL" id="OAG38208.1"/>
    </source>
</evidence>
<sequence>MALQAPLSQLPSLSAIAPDVFTTLPSLFTSPLQTLRRYRLARLRTEGDVSAFFECRSPRFPRLPSEQQYPIANAQPKSSPNNTLDVSNPFLISYLSFELGTDPAPGFVDQSSQCLTKCRLGKTLDKITFDTVFIHFFSVWSPTARK</sequence>
<dbReference type="Proteomes" id="UP000077002">
    <property type="component" value="Unassembled WGS sequence"/>
</dbReference>
<dbReference type="RefSeq" id="XP_022510160.1">
    <property type="nucleotide sequence ID" value="XM_022657495.1"/>
</dbReference>
<proteinExistence type="predicted"/>
<gene>
    <name evidence="1" type="ORF">AYO21_07541</name>
</gene>
<name>A0A177F1T5_9EURO</name>
<reference evidence="1 2" key="1">
    <citation type="submission" date="2016-03" db="EMBL/GenBank/DDBJ databases">
        <title>Draft genome sequence of the Fonsecaea monophora CBS 269.37.</title>
        <authorList>
            <person name="Bombassaro A."/>
            <person name="Vinicius W.A."/>
            <person name="De Hoog S."/>
            <person name="Sun J."/>
            <person name="Souza E.M."/>
            <person name="Raittz R.T."/>
            <person name="Costa F."/>
            <person name="Leao A.C."/>
            <person name="Tadra-Sfeir M.Z."/>
            <person name="Baura V."/>
            <person name="Balsanelli E."/>
            <person name="Pedrosa F.O."/>
            <person name="Moreno L.F."/>
            <person name="Steffens M.B."/>
            <person name="Xi L."/>
            <person name="Bocca A.L."/>
            <person name="Felipe M.S."/>
            <person name="Teixeira M."/>
            <person name="Telles Filho F.Q."/>
            <person name="Azevedo C.M."/>
            <person name="Gomes R."/>
            <person name="Vicente V.A."/>
        </authorList>
    </citation>
    <scope>NUCLEOTIDE SEQUENCE [LARGE SCALE GENOMIC DNA]</scope>
    <source>
        <strain evidence="1 2">CBS 269.37</strain>
    </source>
</reference>
<dbReference type="EMBL" id="LVKK01000059">
    <property type="protein sequence ID" value="OAG38208.1"/>
    <property type="molecule type" value="Genomic_DNA"/>
</dbReference>
<dbReference type="AlphaFoldDB" id="A0A177F1T5"/>
<organism evidence="1 2">
    <name type="scientific">Fonsecaea monophora</name>
    <dbReference type="NCBI Taxonomy" id="254056"/>
    <lineage>
        <taxon>Eukaryota</taxon>
        <taxon>Fungi</taxon>
        <taxon>Dikarya</taxon>
        <taxon>Ascomycota</taxon>
        <taxon>Pezizomycotina</taxon>
        <taxon>Eurotiomycetes</taxon>
        <taxon>Chaetothyriomycetidae</taxon>
        <taxon>Chaetothyriales</taxon>
        <taxon>Herpotrichiellaceae</taxon>
        <taxon>Fonsecaea</taxon>
    </lineage>
</organism>
<protein>
    <submittedName>
        <fullName evidence="1">Uncharacterized protein</fullName>
    </submittedName>
</protein>